<gene>
    <name evidence="1" type="ORF">NE848_11620</name>
</gene>
<proteinExistence type="predicted"/>
<accession>A0ABT0Z2R6</accession>
<evidence type="ECO:0000313" key="1">
    <source>
        <dbReference type="EMBL" id="MCM8570031.1"/>
    </source>
</evidence>
<comment type="caution">
    <text evidence="1">The sequence shown here is derived from an EMBL/GenBank/DDBJ whole genome shotgun (WGS) entry which is preliminary data.</text>
</comment>
<protein>
    <submittedName>
        <fullName evidence="1">Uncharacterized protein</fullName>
    </submittedName>
</protein>
<dbReference type="EMBL" id="JAMSCK010000004">
    <property type="protein sequence ID" value="MCM8570031.1"/>
    <property type="molecule type" value="Genomic_DNA"/>
</dbReference>
<keyword evidence="2" id="KW-1185">Reference proteome</keyword>
<evidence type="ECO:0000313" key="2">
    <source>
        <dbReference type="Proteomes" id="UP001155077"/>
    </source>
</evidence>
<reference evidence="1" key="1">
    <citation type="submission" date="2022-06" db="EMBL/GenBank/DDBJ databases">
        <title>Gramella sediminis sp. nov., isolated from deep-sea sediment of the Indian Ocean.</title>
        <authorList>
            <person name="Yang L."/>
        </authorList>
    </citation>
    <scope>NUCLEOTIDE SEQUENCE</scope>
    <source>
        <strain evidence="1">HMD3159</strain>
    </source>
</reference>
<organism evidence="1 2">
    <name type="scientific">Gramella jeungdoensis</name>
    <dbReference type="NCBI Taxonomy" id="708091"/>
    <lineage>
        <taxon>Bacteria</taxon>
        <taxon>Pseudomonadati</taxon>
        <taxon>Bacteroidota</taxon>
        <taxon>Flavobacteriia</taxon>
        <taxon>Flavobacteriales</taxon>
        <taxon>Flavobacteriaceae</taxon>
        <taxon>Christiangramia</taxon>
    </lineage>
</organism>
<dbReference type="Proteomes" id="UP001155077">
    <property type="component" value="Unassembled WGS sequence"/>
</dbReference>
<dbReference type="RefSeq" id="WP_252113733.1">
    <property type="nucleotide sequence ID" value="NZ_JAMSCK010000004.1"/>
</dbReference>
<name>A0ABT0Z2R6_9FLAO</name>
<sequence>MSTKNLISLLLIPLFLGKLFIVDTGLVKIISQGSVSFVKPYCKKKQSTWDSKKTYDFNQSADEGRSVIEISSFCTPQFSFNVFSWDLNISEDISIENIIFTSRLSYLYLDSHSPPPRLV</sequence>